<dbReference type="Proteomes" id="UP000192569">
    <property type="component" value="Chromosome I"/>
</dbReference>
<dbReference type="InterPro" id="IPR015813">
    <property type="entry name" value="Pyrv/PenolPyrv_kinase-like_dom"/>
</dbReference>
<dbReference type="InterPro" id="IPR018523">
    <property type="entry name" value="Isocitrate_lyase_ph_CS"/>
</dbReference>
<reference evidence="5 6" key="1">
    <citation type="submission" date="2017-04" db="EMBL/GenBank/DDBJ databases">
        <authorList>
            <person name="Afonso C.L."/>
            <person name="Miller P.J."/>
            <person name="Scott M.A."/>
            <person name="Spackman E."/>
            <person name="Goraichik I."/>
            <person name="Dimitrov K.M."/>
            <person name="Suarez D.L."/>
            <person name="Swayne D.E."/>
        </authorList>
    </citation>
    <scope>NUCLEOTIDE SEQUENCE [LARGE SCALE GENOMIC DNA]</scope>
    <source>
        <strain evidence="5 6">ToBE</strain>
    </source>
</reference>
<dbReference type="OrthoDB" id="8629576at2"/>
<evidence type="ECO:0000313" key="5">
    <source>
        <dbReference type="EMBL" id="SMB93427.1"/>
    </source>
</evidence>
<organism evidence="5 6">
    <name type="scientific">Thermanaeromonas toyohensis ToBE</name>
    <dbReference type="NCBI Taxonomy" id="698762"/>
    <lineage>
        <taxon>Bacteria</taxon>
        <taxon>Bacillati</taxon>
        <taxon>Bacillota</taxon>
        <taxon>Clostridia</taxon>
        <taxon>Neomoorellales</taxon>
        <taxon>Neomoorellaceae</taxon>
        <taxon>Thermanaeromonas</taxon>
    </lineage>
</organism>
<dbReference type="STRING" id="698762.SAMN00808754_0852"/>
<dbReference type="SUPFAM" id="SSF51621">
    <property type="entry name" value="Phosphoenolpyruvate/pyruvate domain"/>
    <property type="match status" value="1"/>
</dbReference>
<comment type="catalytic activity">
    <reaction evidence="2">
        <text>3-hydroxybutane-1,2,3-tricarboxylate = pyruvate + succinate</text>
        <dbReference type="Rhea" id="RHEA:57504"/>
        <dbReference type="ChEBI" id="CHEBI:15361"/>
        <dbReference type="ChEBI" id="CHEBI:30031"/>
        <dbReference type="ChEBI" id="CHEBI:141790"/>
    </reaction>
</comment>
<dbReference type="PANTHER" id="PTHR42905">
    <property type="entry name" value="PHOSPHOENOLPYRUVATE CARBOXYLASE"/>
    <property type="match status" value="1"/>
</dbReference>
<evidence type="ECO:0000313" key="6">
    <source>
        <dbReference type="Proteomes" id="UP000192569"/>
    </source>
</evidence>
<dbReference type="RefSeq" id="WP_084664346.1">
    <property type="nucleotide sequence ID" value="NZ_LT838272.1"/>
</dbReference>
<gene>
    <name evidence="5" type="ORF">SAMN00808754_0852</name>
</gene>
<keyword evidence="5" id="KW-0456">Lyase</keyword>
<comment type="similarity">
    <text evidence="1">Belongs to the isocitrate lyase/PEP mutase superfamily. Methylisocitrate lyase family.</text>
</comment>
<name>A0A1W1VJ78_9FIRM</name>
<comment type="function">
    <text evidence="3">Involved in the methylcitric acid cycle. Catalyzes the cleavage of 2-methylisocitrate to yield pyruvate and succinate.</text>
</comment>
<dbReference type="AlphaFoldDB" id="A0A1W1VJ78"/>
<dbReference type="InterPro" id="IPR040442">
    <property type="entry name" value="Pyrv_kinase-like_dom_sf"/>
</dbReference>
<dbReference type="CDD" id="cd00377">
    <property type="entry name" value="ICL_PEPM"/>
    <property type="match status" value="1"/>
</dbReference>
<dbReference type="PROSITE" id="PS00161">
    <property type="entry name" value="ISOCITRATE_LYASE"/>
    <property type="match status" value="1"/>
</dbReference>
<evidence type="ECO:0000256" key="2">
    <source>
        <dbReference type="ARBA" id="ARBA00051150"/>
    </source>
</evidence>
<sequence>MRPTSKLRQLLSQPGILVAPGAHDVLTAKIIEQVGFPAVYFTGYGQAASHLGCPDVGLLTMTEMVMRLNNMASAVDIPVIADADTGFGNAINTMRTVREYEKAGAAAIQLEDQVSPKKCGHMLDRQLIPTEEMVNKIRAAIEARRDPDLVIIARTDARTSLGLEEAIARGKAYEEAGADVIFIESPETVEEMKIICQSFKVPVLANMVEGGRTPLLTVEELEKLGYKLVIFPTASVYTTAKALISLMEELKKTGTTREYMKHMLPFHEFNKLIGLPQIKELEQKFAVTGNCKAS</sequence>
<protein>
    <recommendedName>
        <fullName evidence="4">2-methylisocitrate lyase</fullName>
    </recommendedName>
</protein>
<dbReference type="EMBL" id="LT838272">
    <property type="protein sequence ID" value="SMB93427.1"/>
    <property type="molecule type" value="Genomic_DNA"/>
</dbReference>
<evidence type="ECO:0000256" key="4">
    <source>
        <dbReference type="ARBA" id="ARBA00073849"/>
    </source>
</evidence>
<dbReference type="InterPro" id="IPR039556">
    <property type="entry name" value="ICL/PEPM"/>
</dbReference>
<evidence type="ECO:0000256" key="1">
    <source>
        <dbReference type="ARBA" id="ARBA00009282"/>
    </source>
</evidence>
<accession>A0A1W1VJ78</accession>
<keyword evidence="6" id="KW-1185">Reference proteome</keyword>
<proteinExistence type="inferred from homology"/>
<evidence type="ECO:0000256" key="3">
    <source>
        <dbReference type="ARBA" id="ARBA00058526"/>
    </source>
</evidence>
<dbReference type="Gene3D" id="3.20.20.60">
    <property type="entry name" value="Phosphoenolpyruvate-binding domains"/>
    <property type="match status" value="1"/>
</dbReference>
<dbReference type="PANTHER" id="PTHR42905:SF5">
    <property type="entry name" value="CARBOXYVINYL-CARBOXYPHOSPHONATE PHOSPHORYLMUTASE, CHLOROPLASTIC"/>
    <property type="match status" value="1"/>
</dbReference>
<dbReference type="GO" id="GO:0046421">
    <property type="term" value="F:methylisocitrate lyase activity"/>
    <property type="evidence" value="ECO:0007669"/>
    <property type="project" value="UniProtKB-ARBA"/>
</dbReference>
<dbReference type="FunFam" id="3.20.20.60:FF:000009">
    <property type="entry name" value="2-methylisocitrate lyase"/>
    <property type="match status" value="1"/>
</dbReference>
<dbReference type="Pfam" id="PF13714">
    <property type="entry name" value="PEP_mutase"/>
    <property type="match status" value="1"/>
</dbReference>